<reference evidence="8 9" key="1">
    <citation type="submission" date="2019-11" db="EMBL/GenBank/DDBJ databases">
        <title>Pedobacter sp. HMF7056 Genome sequencing and assembly.</title>
        <authorList>
            <person name="Kang H."/>
            <person name="Kim H."/>
            <person name="Joh K."/>
        </authorList>
    </citation>
    <scope>NUCLEOTIDE SEQUENCE [LARGE SCALE GENOMIC DNA]</scope>
    <source>
        <strain evidence="8 9">HMF7056</strain>
    </source>
</reference>
<evidence type="ECO:0000256" key="2">
    <source>
        <dbReference type="ARBA" id="ARBA00006275"/>
    </source>
</evidence>
<name>A0A7K1Y252_9SPHI</name>
<evidence type="ECO:0000313" key="9">
    <source>
        <dbReference type="Proteomes" id="UP000451233"/>
    </source>
</evidence>
<evidence type="ECO:0000256" key="4">
    <source>
        <dbReference type="ARBA" id="ARBA00023136"/>
    </source>
</evidence>
<dbReference type="Proteomes" id="UP000451233">
    <property type="component" value="Unassembled WGS sequence"/>
</dbReference>
<keyword evidence="4" id="KW-0472">Membrane</keyword>
<dbReference type="InterPro" id="IPR033985">
    <property type="entry name" value="SusD-like_N"/>
</dbReference>
<evidence type="ECO:0000259" key="6">
    <source>
        <dbReference type="Pfam" id="PF07980"/>
    </source>
</evidence>
<feature type="domain" description="RagB/SusD" evidence="6">
    <location>
        <begin position="302"/>
        <end position="610"/>
    </location>
</feature>
<comment type="similarity">
    <text evidence="2">Belongs to the SusD family.</text>
</comment>
<dbReference type="RefSeq" id="WP_160908329.1">
    <property type="nucleotide sequence ID" value="NZ_WVHS01000004.1"/>
</dbReference>
<evidence type="ECO:0000313" key="8">
    <source>
        <dbReference type="EMBL" id="MXV17344.1"/>
    </source>
</evidence>
<comment type="caution">
    <text evidence="8">The sequence shown here is derived from an EMBL/GenBank/DDBJ whole genome shotgun (WGS) entry which is preliminary data.</text>
</comment>
<dbReference type="Pfam" id="PF07980">
    <property type="entry name" value="SusD_RagB"/>
    <property type="match status" value="1"/>
</dbReference>
<dbReference type="SUPFAM" id="SSF48452">
    <property type="entry name" value="TPR-like"/>
    <property type="match status" value="1"/>
</dbReference>
<dbReference type="Pfam" id="PF14322">
    <property type="entry name" value="SusD-like_3"/>
    <property type="match status" value="1"/>
</dbReference>
<dbReference type="InterPro" id="IPR012944">
    <property type="entry name" value="SusD_RagB_dom"/>
</dbReference>
<accession>A0A7K1Y252</accession>
<protein>
    <submittedName>
        <fullName evidence="8">RagB/SusD family nutrient uptake outer membrane protein</fullName>
    </submittedName>
</protein>
<gene>
    <name evidence="8" type="ORF">GS398_18750</name>
</gene>
<evidence type="ECO:0000256" key="3">
    <source>
        <dbReference type="ARBA" id="ARBA00022729"/>
    </source>
</evidence>
<organism evidence="8 9">
    <name type="scientific">Hufsiella ginkgonis</name>
    <dbReference type="NCBI Taxonomy" id="2695274"/>
    <lineage>
        <taxon>Bacteria</taxon>
        <taxon>Pseudomonadati</taxon>
        <taxon>Bacteroidota</taxon>
        <taxon>Sphingobacteriia</taxon>
        <taxon>Sphingobacteriales</taxon>
        <taxon>Sphingobacteriaceae</taxon>
        <taxon>Hufsiella</taxon>
    </lineage>
</organism>
<feature type="domain" description="SusD-like N-terminal" evidence="7">
    <location>
        <begin position="60"/>
        <end position="223"/>
    </location>
</feature>
<dbReference type="Gene3D" id="1.25.40.390">
    <property type="match status" value="1"/>
</dbReference>
<dbReference type="InterPro" id="IPR011990">
    <property type="entry name" value="TPR-like_helical_dom_sf"/>
</dbReference>
<keyword evidence="3" id="KW-0732">Signal</keyword>
<keyword evidence="5" id="KW-0998">Cell outer membrane</keyword>
<keyword evidence="9" id="KW-1185">Reference proteome</keyword>
<dbReference type="EMBL" id="WVHS01000004">
    <property type="protein sequence ID" value="MXV17344.1"/>
    <property type="molecule type" value="Genomic_DNA"/>
</dbReference>
<evidence type="ECO:0000256" key="5">
    <source>
        <dbReference type="ARBA" id="ARBA00023237"/>
    </source>
</evidence>
<sequence>MKKYIIQALTFCVVLCGVSCKKFIKEELVSTLTFDHYETDAGLEDLVRSAYAPVRWKFNNEQGYALFNFGDDEFILGDQFNREHYNRYNQVLNANESFLNELWTNNYDGINRCNIGIEKIGAFSDGASKLLGTYTLRTQRIGELRFLRAYYYFMMVQQFGAIPLVQTSSLEIRTDFKRDPVADIYKAIIADLQYAKNTLAPTTAQMGRATKGAAQHFLAKVYLTRGSAVTDQRGQQATDMDSAAYYADQVIAGPFILEPDYMNLFMGVYPAGYPNVATPAIGVDGAAPSGDYSRLQASNNSKEVIFAAQFKNDLVYNGSSGNRMHEYFIMQYDLAINGLTRNADNFNGRPFRRLGPSDYAIDLFDRKNDSRFYKSFRTVYYGNTIPSPDSRPKFTTADAPNPSLVGKVKTGVGDTAALFIVNNRSNPILSADIARFRYQVWARYFRATPTAPIQEGFTNSKYLTLVKHLDPVRVTNNFNEEVGVKNGILARLGETYLIAAEAYGRKGDYTKALTYINKLRDRAAYRAGEFKNPQTWMFDGGTKGDVASTAPAMQATTALFTTNAPSENYPPTVTTTADRFIHFILNERTRELCGELYRWEDLVRTETLFLRAKLFNKDATSIAAYHKLRPIPQFQIDLTTVDGKPMTSDQKKSYQNPGY</sequence>
<proteinExistence type="inferred from homology"/>
<evidence type="ECO:0000256" key="1">
    <source>
        <dbReference type="ARBA" id="ARBA00004442"/>
    </source>
</evidence>
<evidence type="ECO:0000259" key="7">
    <source>
        <dbReference type="Pfam" id="PF14322"/>
    </source>
</evidence>
<dbReference type="GO" id="GO:0009279">
    <property type="term" value="C:cell outer membrane"/>
    <property type="evidence" value="ECO:0007669"/>
    <property type="project" value="UniProtKB-SubCell"/>
</dbReference>
<dbReference type="AlphaFoldDB" id="A0A7K1Y252"/>
<comment type="subcellular location">
    <subcellularLocation>
        <location evidence="1">Cell outer membrane</location>
    </subcellularLocation>
</comment>